<reference evidence="2" key="1">
    <citation type="journal article" date="2021" name="Genome Biol. Evol.">
        <title>A High-Quality Reference Genome for a Parasitic Bivalve with Doubly Uniparental Inheritance (Bivalvia: Unionida).</title>
        <authorList>
            <person name="Smith C.H."/>
        </authorList>
    </citation>
    <scope>NUCLEOTIDE SEQUENCE</scope>
    <source>
        <strain evidence="2">CHS0354</strain>
    </source>
</reference>
<comment type="caution">
    <text evidence="2">The sequence shown here is derived from an EMBL/GenBank/DDBJ whole genome shotgun (WGS) entry which is preliminary data.</text>
</comment>
<gene>
    <name evidence="2" type="ORF">CHS0354_032800</name>
</gene>
<dbReference type="PANTHER" id="PTHR42685">
    <property type="entry name" value="GERANYLGERANYL DIPHOSPHATE REDUCTASE"/>
    <property type="match status" value="1"/>
</dbReference>
<dbReference type="EMBL" id="JAEAOA010001935">
    <property type="protein sequence ID" value="KAK3587599.1"/>
    <property type="molecule type" value="Genomic_DNA"/>
</dbReference>
<reference evidence="2" key="2">
    <citation type="journal article" date="2021" name="Genome Biol. Evol.">
        <title>Developing a high-quality reference genome for a parasitic bivalve with doubly uniparental inheritance (Bivalvia: Unionida).</title>
        <authorList>
            <person name="Smith C.H."/>
        </authorList>
    </citation>
    <scope>NUCLEOTIDE SEQUENCE</scope>
    <source>
        <strain evidence="2">CHS0354</strain>
        <tissue evidence="2">Mantle</tissue>
    </source>
</reference>
<dbReference type="SUPFAM" id="SSF51905">
    <property type="entry name" value="FAD/NAD(P)-binding domain"/>
    <property type="match status" value="1"/>
</dbReference>
<dbReference type="PANTHER" id="PTHR42685:SF22">
    <property type="entry name" value="CONDITIONED MEDIUM FACTOR RECEPTOR 1"/>
    <property type="match status" value="1"/>
</dbReference>
<organism evidence="2 3">
    <name type="scientific">Potamilus streckersoni</name>
    <dbReference type="NCBI Taxonomy" id="2493646"/>
    <lineage>
        <taxon>Eukaryota</taxon>
        <taxon>Metazoa</taxon>
        <taxon>Spiralia</taxon>
        <taxon>Lophotrochozoa</taxon>
        <taxon>Mollusca</taxon>
        <taxon>Bivalvia</taxon>
        <taxon>Autobranchia</taxon>
        <taxon>Heteroconchia</taxon>
        <taxon>Palaeoheterodonta</taxon>
        <taxon>Unionida</taxon>
        <taxon>Unionoidea</taxon>
        <taxon>Unionidae</taxon>
        <taxon>Ambleminae</taxon>
        <taxon>Lampsilini</taxon>
        <taxon>Potamilus</taxon>
    </lineage>
</organism>
<feature type="domain" description="FAD-binding" evidence="1">
    <location>
        <begin position="49"/>
        <end position="366"/>
    </location>
</feature>
<dbReference type="Proteomes" id="UP001195483">
    <property type="component" value="Unassembled WGS sequence"/>
</dbReference>
<dbReference type="InterPro" id="IPR036188">
    <property type="entry name" value="FAD/NAD-bd_sf"/>
</dbReference>
<sequence>MLIPLIGVLFLLLILFYAFVWKPAALKPIPSFPVKYPHDKNKALEKDWYDVAVVGSGPSGATCGYFLGKLGWKCLILEKKKFPRDKYCGDAVCKTAIELLQEMGIYEKLLKENKAHVADSGGLCSPGGLSYVGRSKEEYGEIPAAIACKRIHLDEAIAMAAKRMGADLKEECAVSNAIFDKETGLWTIQLEESDRQFKARVLVCADGAPSRLAIQLGIVSRPPDSISSRAYVEANTHKFKADGLVFYPKDLLPGYAALFRHPGDELNYCVYIIPGNPKCTTETLPYWHDQLMKSDPNISRALGPDFKIERMKAASLRLGGEKRSFDNHVIVVGDAAGMIDPMTGEGIHHAMDGGKLAAIFLDEALNHGNYDKEVMAIYHQRWMDKFGSDFKWSMVFCQLLYRFPILLDAATMAIHRKGDKFLVRWADIMTGRVPKINMLKPEYSVTITFELLRLLLFRLIGKSPIKEKKN</sequence>
<evidence type="ECO:0000313" key="2">
    <source>
        <dbReference type="EMBL" id="KAK3587599.1"/>
    </source>
</evidence>
<accession>A0AAE0S9I0</accession>
<name>A0AAE0S9I0_9BIVA</name>
<dbReference type="InterPro" id="IPR002938">
    <property type="entry name" value="FAD-bd"/>
</dbReference>
<protein>
    <recommendedName>
        <fullName evidence="1">FAD-binding domain-containing protein</fullName>
    </recommendedName>
</protein>
<evidence type="ECO:0000259" key="1">
    <source>
        <dbReference type="Pfam" id="PF01494"/>
    </source>
</evidence>
<keyword evidence="3" id="KW-1185">Reference proteome</keyword>
<dbReference type="AlphaFoldDB" id="A0AAE0S9I0"/>
<reference evidence="2" key="3">
    <citation type="submission" date="2023-05" db="EMBL/GenBank/DDBJ databases">
        <authorList>
            <person name="Smith C.H."/>
        </authorList>
    </citation>
    <scope>NUCLEOTIDE SEQUENCE</scope>
    <source>
        <strain evidence="2">CHS0354</strain>
        <tissue evidence="2">Mantle</tissue>
    </source>
</reference>
<proteinExistence type="predicted"/>
<dbReference type="InterPro" id="IPR050407">
    <property type="entry name" value="Geranylgeranyl_reductase"/>
</dbReference>
<evidence type="ECO:0000313" key="3">
    <source>
        <dbReference type="Proteomes" id="UP001195483"/>
    </source>
</evidence>
<dbReference type="Pfam" id="PF01494">
    <property type="entry name" value="FAD_binding_3"/>
    <property type="match status" value="1"/>
</dbReference>
<dbReference type="Gene3D" id="3.50.50.60">
    <property type="entry name" value="FAD/NAD(P)-binding domain"/>
    <property type="match status" value="1"/>
</dbReference>
<dbReference type="GO" id="GO:0071949">
    <property type="term" value="F:FAD binding"/>
    <property type="evidence" value="ECO:0007669"/>
    <property type="project" value="InterPro"/>
</dbReference>
<dbReference type="PRINTS" id="PR00420">
    <property type="entry name" value="RNGMNOXGNASE"/>
</dbReference>